<accession>A0A381QHM7</accession>
<evidence type="ECO:0000259" key="2">
    <source>
        <dbReference type="Pfam" id="PF01266"/>
    </source>
</evidence>
<comment type="similarity">
    <text evidence="1">Belongs to the GcvT family.</text>
</comment>
<dbReference type="InterPro" id="IPR013977">
    <property type="entry name" value="GcvT_C"/>
</dbReference>
<evidence type="ECO:0000259" key="3">
    <source>
        <dbReference type="Pfam" id="PF01571"/>
    </source>
</evidence>
<dbReference type="Pfam" id="PF01266">
    <property type="entry name" value="DAO"/>
    <property type="match status" value="1"/>
</dbReference>
<gene>
    <name evidence="5" type="ORF">METZ01_LOCUS30007</name>
</gene>
<dbReference type="Gene3D" id="3.30.9.10">
    <property type="entry name" value="D-Amino Acid Oxidase, subunit A, domain 2"/>
    <property type="match status" value="1"/>
</dbReference>
<dbReference type="AlphaFoldDB" id="A0A381QHM7"/>
<evidence type="ECO:0000259" key="4">
    <source>
        <dbReference type="Pfam" id="PF08669"/>
    </source>
</evidence>
<dbReference type="Pfam" id="PF08669">
    <property type="entry name" value="GCV_T_C"/>
    <property type="match status" value="1"/>
</dbReference>
<dbReference type="InterPro" id="IPR028896">
    <property type="entry name" value="GcvT/YgfZ/DmdA"/>
</dbReference>
<dbReference type="SUPFAM" id="SSF51905">
    <property type="entry name" value="FAD/NAD(P)-binding domain"/>
    <property type="match status" value="1"/>
</dbReference>
<reference evidence="5" key="1">
    <citation type="submission" date="2018-05" db="EMBL/GenBank/DDBJ databases">
        <authorList>
            <person name="Lanie J.A."/>
            <person name="Ng W.-L."/>
            <person name="Kazmierczak K.M."/>
            <person name="Andrzejewski T.M."/>
            <person name="Davidsen T.M."/>
            <person name="Wayne K.J."/>
            <person name="Tettelin H."/>
            <person name="Glass J.I."/>
            <person name="Rusch D."/>
            <person name="Podicherti R."/>
            <person name="Tsui H.-C.T."/>
            <person name="Winkler M.E."/>
        </authorList>
    </citation>
    <scope>NUCLEOTIDE SEQUENCE</scope>
</reference>
<name>A0A381QHM7_9ZZZZ</name>
<feature type="domain" description="GCVT N-terminal" evidence="3">
    <location>
        <begin position="424"/>
        <end position="697"/>
    </location>
</feature>
<evidence type="ECO:0000313" key="5">
    <source>
        <dbReference type="EMBL" id="SUZ77153.1"/>
    </source>
</evidence>
<evidence type="ECO:0000256" key="1">
    <source>
        <dbReference type="ARBA" id="ARBA00008609"/>
    </source>
</evidence>
<dbReference type="InterPro" id="IPR006076">
    <property type="entry name" value="FAD-dep_OxRdtase"/>
</dbReference>
<dbReference type="EMBL" id="UINC01001305">
    <property type="protein sequence ID" value="SUZ77153.1"/>
    <property type="molecule type" value="Genomic_DNA"/>
</dbReference>
<dbReference type="Pfam" id="PF01571">
    <property type="entry name" value="GCV_T"/>
    <property type="match status" value="1"/>
</dbReference>
<proteinExistence type="inferred from homology"/>
<sequence>MKSHAQVVIIGGGSLGISLLYHLTLEGWNDTVLVEKGELTSGSTWHAAGLCSNFIGNMTVAQIQNYTIKLYDEILPAQSGESSVFHKTGSLRIGYSRLEEEWFKHLLSRSKNVPCDFKIVSKDEARKLHPFMNFDQSRIIVSTPNDGHVDPSSVVMTMSQLASANGATISRFNRVLEINNLPSGEWEVITEEGKIIAEHIVNAAGCFAPEVGAMVGVTVPITNLEHQYLVTDNHPSLQKLDFELPVCRDSYCAAYLRQEGKGLLIGPYETFGAKPWALDGMDWNFDRELFPDDLERLMPFLDRCMERMPIFAECGVKTVINGPITHTPDDNVLAGPQAGLRNFWNLCGSSIGIAQGGIGKYMAQWMVYGQTDLNMATLDSRRFGSWADRNYCITKAIESYEVMYTAIGANENRNHGRVRRTSPLYAMLSHKGAVHGVVAGFEKPLWFKTKKIRQESSTWKRSEAHDVVAEECAIVCESAGIIDISGSTKFEISGSEASAFLNYLSCNKLPANNNSFGLTLFHGPNGGIMTEQSITRLNKNLFYLVGPIASEYRDQHWMEIHASNFDVKISNKTEEISCVLITGPKSRDILQQLTKDDISNAVLPWLNCKTINVDSTKVRVIRVSYAGELGFELHMPTYQLLSVYESLFRVGYDMGLRDFGGYAFNSMRMEKMYRAWGSEFTEEISGIEAGMSRFIDTSRDFIGSENIQKRQTNGVKIQLAYLVFDDDIACECYGNEAVYQDTKLVGLTTSGAFGHRIQKSLAFAYLEPQLVAQDVELQVLTTAGKRNCHVEMDALYDPTNEKLRG</sequence>
<dbReference type="Gene3D" id="3.50.50.60">
    <property type="entry name" value="FAD/NAD(P)-binding domain"/>
    <property type="match status" value="1"/>
</dbReference>
<dbReference type="GO" id="GO:0005739">
    <property type="term" value="C:mitochondrion"/>
    <property type="evidence" value="ECO:0007669"/>
    <property type="project" value="TreeGrafter"/>
</dbReference>
<feature type="domain" description="FAD dependent oxidoreductase" evidence="2">
    <location>
        <begin position="7"/>
        <end position="365"/>
    </location>
</feature>
<dbReference type="PANTHER" id="PTHR43757:SF2">
    <property type="entry name" value="AMINOMETHYLTRANSFERASE, MITOCHONDRIAL"/>
    <property type="match status" value="1"/>
</dbReference>
<dbReference type="Gene3D" id="3.30.70.1400">
    <property type="entry name" value="Aminomethyltransferase beta-barrel domains"/>
    <property type="match status" value="1"/>
</dbReference>
<dbReference type="InterPro" id="IPR006222">
    <property type="entry name" value="GCVT_N"/>
</dbReference>
<dbReference type="InterPro" id="IPR027266">
    <property type="entry name" value="TrmE/GcvT-like"/>
</dbReference>
<protein>
    <recommendedName>
        <fullName evidence="6">FAD dependent oxidoreductase domain-containing protein</fullName>
    </recommendedName>
</protein>
<dbReference type="InterPro" id="IPR036188">
    <property type="entry name" value="FAD/NAD-bd_sf"/>
</dbReference>
<dbReference type="InterPro" id="IPR029043">
    <property type="entry name" value="GcvT/YgfZ_C"/>
</dbReference>
<evidence type="ECO:0008006" key="6">
    <source>
        <dbReference type="Google" id="ProtNLM"/>
    </source>
</evidence>
<dbReference type="Gene3D" id="2.40.30.110">
    <property type="entry name" value="Aminomethyltransferase beta-barrel domains"/>
    <property type="match status" value="1"/>
</dbReference>
<dbReference type="SUPFAM" id="SSF103025">
    <property type="entry name" value="Folate-binding domain"/>
    <property type="match status" value="1"/>
</dbReference>
<dbReference type="Gene3D" id="3.30.1360.120">
    <property type="entry name" value="Probable tRNA modification gtpase trme, domain 1"/>
    <property type="match status" value="1"/>
</dbReference>
<feature type="domain" description="Aminomethyltransferase C-terminal" evidence="4">
    <location>
        <begin position="719"/>
        <end position="797"/>
    </location>
</feature>
<dbReference type="PANTHER" id="PTHR43757">
    <property type="entry name" value="AMINOMETHYLTRANSFERASE"/>
    <property type="match status" value="1"/>
</dbReference>
<organism evidence="5">
    <name type="scientific">marine metagenome</name>
    <dbReference type="NCBI Taxonomy" id="408172"/>
    <lineage>
        <taxon>unclassified sequences</taxon>
        <taxon>metagenomes</taxon>
        <taxon>ecological metagenomes</taxon>
    </lineage>
</organism>
<dbReference type="SUPFAM" id="SSF101790">
    <property type="entry name" value="Aminomethyltransferase beta-barrel domain"/>
    <property type="match status" value="1"/>
</dbReference>
<dbReference type="SUPFAM" id="SSF54373">
    <property type="entry name" value="FAD-linked reductases, C-terminal domain"/>
    <property type="match status" value="1"/>
</dbReference>